<sequence length="165" mass="17102">MGEQRVNRCLITAERVWDGRAPEPVREGFVRIEGELITAVGRRADLGADAARDTPHIDLPGATLLPGLVNGHVHMALSGSDTPIRDYRREARAGDAALAVRAVRNLRSAVESGVTTVRDLGTVDEVATATGSATRATPPPRSASPSAARSATAPTGSNSCSAAAI</sequence>
<dbReference type="Gene3D" id="3.20.20.140">
    <property type="entry name" value="Metal-dependent hydrolases"/>
    <property type="match status" value="1"/>
</dbReference>
<proteinExistence type="predicted"/>
<reference evidence="2 3" key="1">
    <citation type="submission" date="2015-07" db="EMBL/GenBank/DDBJ databases">
        <authorList>
            <person name="Ju K.-S."/>
            <person name="Doroghazi J.R."/>
            <person name="Metcalf W.W."/>
        </authorList>
    </citation>
    <scope>NUCLEOTIDE SEQUENCE [LARGE SCALE GENOMIC DNA]</scope>
    <source>
        <strain evidence="2 3">NRRL B-3589</strain>
    </source>
</reference>
<evidence type="ECO:0000313" key="3">
    <source>
        <dbReference type="Proteomes" id="UP000037020"/>
    </source>
</evidence>
<feature type="compositionally biased region" description="Low complexity" evidence="1">
    <location>
        <begin position="143"/>
        <end position="155"/>
    </location>
</feature>
<dbReference type="InterPro" id="IPR011059">
    <property type="entry name" value="Metal-dep_hydrolase_composite"/>
</dbReference>
<dbReference type="PANTHER" id="PTHR43135:SF3">
    <property type="entry name" value="ALPHA-D-RIBOSE 1-METHYLPHOSPHONATE 5-TRIPHOSPHATE DIPHOSPHATASE"/>
    <property type="match status" value="1"/>
</dbReference>
<evidence type="ECO:0000256" key="1">
    <source>
        <dbReference type="SAM" id="MobiDB-lite"/>
    </source>
</evidence>
<protein>
    <recommendedName>
        <fullName evidence="4">Amidohydrolase-related domain-containing protein</fullName>
    </recommendedName>
</protein>
<comment type="caution">
    <text evidence="2">The sequence shown here is derived from an EMBL/GenBank/DDBJ whole genome shotgun (WGS) entry which is preliminary data.</text>
</comment>
<dbReference type="EMBL" id="LGUT01001137">
    <property type="protein sequence ID" value="KOG89571.1"/>
    <property type="molecule type" value="Genomic_DNA"/>
</dbReference>
<dbReference type="InterPro" id="IPR051781">
    <property type="entry name" value="Metallo-dep_Hydrolase"/>
</dbReference>
<dbReference type="Gene3D" id="2.30.40.10">
    <property type="entry name" value="Urease, subunit C, domain 1"/>
    <property type="match status" value="1"/>
</dbReference>
<name>A0ABR5J881_9ACTN</name>
<dbReference type="PANTHER" id="PTHR43135">
    <property type="entry name" value="ALPHA-D-RIBOSE 1-METHYLPHOSPHONATE 5-TRIPHOSPHATE DIPHOSPHATASE"/>
    <property type="match status" value="1"/>
</dbReference>
<feature type="compositionally biased region" description="Polar residues" evidence="1">
    <location>
        <begin position="156"/>
        <end position="165"/>
    </location>
</feature>
<evidence type="ECO:0008006" key="4">
    <source>
        <dbReference type="Google" id="ProtNLM"/>
    </source>
</evidence>
<organism evidence="2 3">
    <name type="scientific">Streptomyces varsoviensis</name>
    <dbReference type="NCBI Taxonomy" id="67373"/>
    <lineage>
        <taxon>Bacteria</taxon>
        <taxon>Bacillati</taxon>
        <taxon>Actinomycetota</taxon>
        <taxon>Actinomycetes</taxon>
        <taxon>Kitasatosporales</taxon>
        <taxon>Streptomycetaceae</taxon>
        <taxon>Streptomyces</taxon>
    </lineage>
</organism>
<keyword evidence="3" id="KW-1185">Reference proteome</keyword>
<dbReference type="SUPFAM" id="SSF51338">
    <property type="entry name" value="Composite domain of metallo-dependent hydrolases"/>
    <property type="match status" value="1"/>
</dbReference>
<gene>
    <name evidence="2" type="ORF">ADK38_13555</name>
</gene>
<evidence type="ECO:0000313" key="2">
    <source>
        <dbReference type="EMBL" id="KOG89571.1"/>
    </source>
</evidence>
<dbReference type="Proteomes" id="UP000037020">
    <property type="component" value="Unassembled WGS sequence"/>
</dbReference>
<accession>A0ABR5J881</accession>
<feature type="region of interest" description="Disordered" evidence="1">
    <location>
        <begin position="128"/>
        <end position="165"/>
    </location>
</feature>